<dbReference type="GO" id="GO:0005789">
    <property type="term" value="C:endoplasmic reticulum membrane"/>
    <property type="evidence" value="ECO:0007669"/>
    <property type="project" value="TreeGrafter"/>
</dbReference>
<evidence type="ECO:0008006" key="3">
    <source>
        <dbReference type="Google" id="ProtNLM"/>
    </source>
</evidence>
<dbReference type="GO" id="GO:0005741">
    <property type="term" value="C:mitochondrial outer membrane"/>
    <property type="evidence" value="ECO:0007669"/>
    <property type="project" value="TreeGrafter"/>
</dbReference>
<accession>A0A2S6BYG0</accession>
<organism evidence="1 2">
    <name type="scientific">Cercospora berteroae</name>
    <dbReference type="NCBI Taxonomy" id="357750"/>
    <lineage>
        <taxon>Eukaryota</taxon>
        <taxon>Fungi</taxon>
        <taxon>Dikarya</taxon>
        <taxon>Ascomycota</taxon>
        <taxon>Pezizomycotina</taxon>
        <taxon>Dothideomycetes</taxon>
        <taxon>Dothideomycetidae</taxon>
        <taxon>Mycosphaerellales</taxon>
        <taxon>Mycosphaerellaceae</taxon>
        <taxon>Cercospora</taxon>
    </lineage>
</organism>
<proteinExistence type="predicted"/>
<dbReference type="InterPro" id="IPR036291">
    <property type="entry name" value="NAD(P)-bd_dom_sf"/>
</dbReference>
<protein>
    <recommendedName>
        <fullName evidence="3">Ketoreductase (KR) domain-containing protein</fullName>
    </recommendedName>
</protein>
<dbReference type="OrthoDB" id="191139at2759"/>
<keyword evidence="2" id="KW-1185">Reference proteome</keyword>
<dbReference type="GO" id="GO:0005811">
    <property type="term" value="C:lipid droplet"/>
    <property type="evidence" value="ECO:0007669"/>
    <property type="project" value="TreeGrafter"/>
</dbReference>
<sequence length="384" mass="41743">MIAKVIVYLSDSTGLSRIQQPLSFAYPKSIHSTSAQTVSGITPRQTGTILLTGASGGLSRGFTQQLFESNHCEESFGLYTTRDPSSCPDLVRLLDSAPAGHHYALEQLDWSSLDNVRKFAASVKARVASGFLPPIRAILINATVWQADGQKFSADGLEMNFAANDLAHFLLVLLPLSSMDKEYGRIVVTSGAAHDPHGPYSKTFVAEEEHKTVFRNTEILARPVLDTPGDEASAGVRRYGMSKMLLMMFMFELQRRLDRHANLSAISILALDPGTMGGTGLVRSGSVMIRLMMNYVLPPITQLAGWLSPNGMLRTPYKSGGDLLRAAFDDAEIGRHPKALYLDGSAVSQPAAEANDEEKQRQLWAGSVKLTGLRKEETALSASE</sequence>
<dbReference type="Proteomes" id="UP000237631">
    <property type="component" value="Unassembled WGS sequence"/>
</dbReference>
<reference evidence="2" key="1">
    <citation type="journal article" date="2017" name="bioRxiv">
        <title>Conservation of a gene cluster reveals novel cercosporin biosynthetic mechanisms and extends production to the genus Colletotrichum.</title>
        <authorList>
            <person name="de Jonge R."/>
            <person name="Ebert M.K."/>
            <person name="Huitt-Roehl C.R."/>
            <person name="Pal P."/>
            <person name="Suttle J.C."/>
            <person name="Spanner R.E."/>
            <person name="Neubauer J.D."/>
            <person name="Jurick W.M.II."/>
            <person name="Stott K.A."/>
            <person name="Secor G.A."/>
            <person name="Thomma B.P.H.J."/>
            <person name="Van de Peer Y."/>
            <person name="Townsend C.A."/>
            <person name="Bolton M.D."/>
        </authorList>
    </citation>
    <scope>NUCLEOTIDE SEQUENCE [LARGE SCALE GENOMIC DNA]</scope>
    <source>
        <strain evidence="2">CBS538.71</strain>
    </source>
</reference>
<evidence type="ECO:0000313" key="1">
    <source>
        <dbReference type="EMBL" id="PPJ52520.1"/>
    </source>
</evidence>
<name>A0A2S6BYG0_9PEZI</name>
<dbReference type="PANTHER" id="PTHR43647:SF4">
    <property type="entry name" value="KETOREDUCTASE (KR) DOMAIN-CONTAINING PROTEIN"/>
    <property type="match status" value="1"/>
</dbReference>
<gene>
    <name evidence="1" type="ORF">CBER1_10258</name>
</gene>
<dbReference type="GO" id="GO:0000253">
    <property type="term" value="F:3-beta-hydroxysteroid 3-dehydrogenase (NADP+) activity"/>
    <property type="evidence" value="ECO:0007669"/>
    <property type="project" value="TreeGrafter"/>
</dbReference>
<dbReference type="PANTHER" id="PTHR43647">
    <property type="entry name" value="DEHYDROGENASE"/>
    <property type="match status" value="1"/>
</dbReference>
<evidence type="ECO:0000313" key="2">
    <source>
        <dbReference type="Proteomes" id="UP000237631"/>
    </source>
</evidence>
<dbReference type="AlphaFoldDB" id="A0A2S6BYG0"/>
<dbReference type="EMBL" id="PNEN01001689">
    <property type="protein sequence ID" value="PPJ52520.1"/>
    <property type="molecule type" value="Genomic_DNA"/>
</dbReference>
<dbReference type="Gene3D" id="3.40.50.720">
    <property type="entry name" value="NAD(P)-binding Rossmann-like Domain"/>
    <property type="match status" value="1"/>
</dbReference>
<dbReference type="SUPFAM" id="SSF51735">
    <property type="entry name" value="NAD(P)-binding Rossmann-fold domains"/>
    <property type="match status" value="1"/>
</dbReference>
<comment type="caution">
    <text evidence="1">The sequence shown here is derived from an EMBL/GenBank/DDBJ whole genome shotgun (WGS) entry which is preliminary data.</text>
</comment>
<dbReference type="STRING" id="357750.A0A2S6BYG0"/>
<dbReference type="InterPro" id="IPR051593">
    <property type="entry name" value="Ergosterol_Biosynth_ERG27"/>
</dbReference>